<dbReference type="InterPro" id="IPR045829">
    <property type="entry name" value="PKD_6"/>
</dbReference>
<evidence type="ECO:0000259" key="3">
    <source>
        <dbReference type="PROSITE" id="PS50093"/>
    </source>
</evidence>
<comment type="caution">
    <text evidence="4">The sequence shown here is derived from an EMBL/GenBank/DDBJ whole genome shotgun (WGS) entry which is preliminary data.</text>
</comment>
<dbReference type="Pfam" id="PF00754">
    <property type="entry name" value="F5_F8_type_C"/>
    <property type="match status" value="1"/>
</dbReference>
<accession>A0A2K0XML3</accession>
<dbReference type="PROSITE" id="PS50022">
    <property type="entry name" value="FA58C_3"/>
    <property type="match status" value="1"/>
</dbReference>
<reference evidence="4 5" key="1">
    <citation type="submission" date="2017-03" db="EMBL/GenBank/DDBJ databases">
        <authorList>
            <person name="Afonso C.L."/>
            <person name="Miller P.J."/>
            <person name="Scott M.A."/>
            <person name="Spackman E."/>
            <person name="Goraichik I."/>
            <person name="Dimitrov K.M."/>
            <person name="Suarez D.L."/>
            <person name="Swayne D.E."/>
        </authorList>
    </citation>
    <scope>NUCLEOTIDE SEQUENCE [LARGE SCALE GENOMIC DNA]</scope>
    <source>
        <strain evidence="4 5">DNF00076</strain>
    </source>
</reference>
<dbReference type="InterPro" id="IPR000421">
    <property type="entry name" value="FA58C"/>
</dbReference>
<proteinExistence type="predicted"/>
<dbReference type="Gene3D" id="2.60.120.260">
    <property type="entry name" value="Galactose-binding domain-like"/>
    <property type="match status" value="2"/>
</dbReference>
<feature type="domain" description="F5/8 type C" evidence="2">
    <location>
        <begin position="745"/>
        <end position="891"/>
    </location>
</feature>
<dbReference type="PROSITE" id="PS50093">
    <property type="entry name" value="PKD"/>
    <property type="match status" value="1"/>
</dbReference>
<dbReference type="PANTHER" id="PTHR13246">
    <property type="entry name" value="ENDO BETA N-ACETYLGLUCOSAMINIDASE"/>
    <property type="match status" value="1"/>
</dbReference>
<dbReference type="InterPro" id="IPR035986">
    <property type="entry name" value="PKD_dom_sf"/>
</dbReference>
<dbReference type="GO" id="GO:0033925">
    <property type="term" value="F:mannosyl-glycoprotein endo-beta-N-acetylglucosaminidase activity"/>
    <property type="evidence" value="ECO:0007669"/>
    <property type="project" value="InterPro"/>
</dbReference>
<dbReference type="InterPro" id="IPR013783">
    <property type="entry name" value="Ig-like_fold"/>
</dbReference>
<dbReference type="EMBL" id="NBAX01000003">
    <property type="protein sequence ID" value="PNP95762.1"/>
    <property type="molecule type" value="Genomic_DNA"/>
</dbReference>
<dbReference type="Pfam" id="PF03644">
    <property type="entry name" value="Glyco_hydro_85"/>
    <property type="match status" value="1"/>
</dbReference>
<protein>
    <submittedName>
        <fullName evidence="4">Carbohydrate-binding protein</fullName>
    </submittedName>
</protein>
<dbReference type="InterPro" id="IPR005201">
    <property type="entry name" value="TIM_ENGase"/>
</dbReference>
<dbReference type="InterPro" id="IPR000601">
    <property type="entry name" value="PKD_dom"/>
</dbReference>
<dbReference type="RefSeq" id="WP_103003061.1">
    <property type="nucleotide sequence ID" value="NZ_NBAX01000003.1"/>
</dbReference>
<dbReference type="PANTHER" id="PTHR13246:SF1">
    <property type="entry name" value="CYTOSOLIC ENDO-BETA-N-ACETYLGLUCOSAMINIDASE"/>
    <property type="match status" value="1"/>
</dbReference>
<dbReference type="GO" id="GO:0005829">
    <property type="term" value="C:cytosol"/>
    <property type="evidence" value="ECO:0007669"/>
    <property type="project" value="UniProtKB-SubCell"/>
</dbReference>
<dbReference type="InterPro" id="IPR008979">
    <property type="entry name" value="Galactose-bd-like_sf"/>
</dbReference>
<evidence type="ECO:0000313" key="4">
    <source>
        <dbReference type="EMBL" id="PNP95762.1"/>
    </source>
</evidence>
<gene>
    <name evidence="4" type="ORF">BFS16_04930</name>
</gene>
<dbReference type="SUPFAM" id="SSF49785">
    <property type="entry name" value="Galactose-binding domain-like"/>
    <property type="match status" value="1"/>
</dbReference>
<feature type="chain" id="PRO_5014347861" evidence="1">
    <location>
        <begin position="23"/>
        <end position="1420"/>
    </location>
</feature>
<dbReference type="Proteomes" id="UP000236634">
    <property type="component" value="Unassembled WGS sequence"/>
</dbReference>
<dbReference type="SUPFAM" id="SSF49299">
    <property type="entry name" value="PKD domain"/>
    <property type="match status" value="1"/>
</dbReference>
<dbReference type="InterPro" id="IPR054110">
    <property type="entry name" value="EndoD-like_D2"/>
</dbReference>
<evidence type="ECO:0000259" key="2">
    <source>
        <dbReference type="PROSITE" id="PS50022"/>
    </source>
</evidence>
<dbReference type="CDD" id="cd00146">
    <property type="entry name" value="PKD"/>
    <property type="match status" value="1"/>
</dbReference>
<keyword evidence="1" id="KW-0732">Signal</keyword>
<dbReference type="Gene3D" id="3.20.20.80">
    <property type="entry name" value="Glycosidases"/>
    <property type="match status" value="1"/>
</dbReference>
<evidence type="ECO:0000313" key="5">
    <source>
        <dbReference type="Proteomes" id="UP000236634"/>
    </source>
</evidence>
<sequence length="1420" mass="157739">MKLHRLLFVTLFMILYSGIAKAQQPYGGCWHPDYVRNWSPDTDPNAKFNRSKVPLAKRFKEPTLMKANKNQYYEGQVCNATILFPTCSSSPSQGANNFLGYQPTYWQYMDKLVYWAGSASEGIIIPPPAGSIDAAHQSGVKVLGQIFFPPAYYGGKQEWVRQVLEQEGGKYVFARKLYEIAKYFGFEGWFINEETGGGSISEWEGLIKEFNEIADAAGDTDMEIQWYNASGYPNSTILKTHKNTSQFLEYGSVGDYRNQAATLGISEAETFSKIYAGIQCVNSGLTGYGATLRRAFPTTGHVGSVDLFCPEERTWKDNVKNYLGGNSTNQGPTAYAATKKVFEFEENMWVNYSGDPSVDTDQYGWPGFSGCILERSVIDKMPFASSMSVGDGKHRFVEGEKQGTQDWYHSGLQSILPTWRWWIENKGDLQVSIDWDDAWNIGSSFKISGTLTSGDHLMRLYKTQIKVETGGVLRVVYKNPANATIEAKLSTESSTTPNETLSTPKLTEKNGWTIADFDLSSLNGKTVYMIALNLKADADIADFTMNLGELAVLPAGYAPKKIQVSNFKTTSSLGDEGGDVRLTWDYTYTDDFDHFDIYTVNQDGSRNLVGQTRGEGFYIPEVKRSGLDKHIDVELVPVMKDMVQQQAEKIQVNYPEPKAPVVTLALSKSYVKVGDKVTLTVKGTGNPTSFEWILPEGLELAEGSSLSESSIVVVAKSEGKKKVTVKATNAVGTSEIAIDALDVFATEEDLNLVTNVIVNKRVVSFSGSTNGQEVPAKIIDGVTNPGSVSDKWCNVSPDNWAIFDLQGVFRVYGFKIYDGNAGPESGVDQIDRYQIQVSDDMNTWTTVVDESGKEGVTIKKDYIAPIRARYIKLIPHVNGTLRIWEFEVFGVSDNNMKMTVDKELTINAGTTQDIVVKYNLNGDTRENPFTCSAEPDNNNVTVGEITENVDEGTFTIPVTAKKIIGKTSLKIKIDNGGAYTEGIVKLTIDDKTRPNILKGGKATLRLYDADYSFEAPYKEQELSTLTDGDLRENACEDVEHVSTHKDDVWAIFTAPDEKGWNLSKVVVTIPYDNMGTDDNGDDSQTNKEIKIAMGDDLTRLPIVKTFDNLDKLPINADGTIRLECILPEFKNVKYLAVICNLNALHYPLLSEVEAYEQLAEAVPVVEPVEISNWNADVIVEQKDATTHSSRSLDTQGWCLFTTGVQEKGAISDDSRMVVSKRGIKYQLADYTQNNAYILKNAWSWTPLTFAKPVECEEVYILMICANGDARLSTQIQYEDNSVLYTSCQPSDWFENFNDGNAAVRELGRIKRGAADEFKENDIDDRYQFRLYEFEIATDASKKIKAIKFLDQSWGNPIPTVLAISRKGIPLPTSIQSVASEQGEVKIIGIYNLQGMKLNAPVKGLNIIKFSNGTTKKVMIQ</sequence>
<evidence type="ECO:0000256" key="1">
    <source>
        <dbReference type="SAM" id="SignalP"/>
    </source>
</evidence>
<name>A0A2K0XML3_9BACT</name>
<dbReference type="Pfam" id="PF19408">
    <property type="entry name" value="PKD_6"/>
    <property type="match status" value="1"/>
</dbReference>
<dbReference type="Pfam" id="PF21910">
    <property type="entry name" value="GH85_C"/>
    <property type="match status" value="1"/>
</dbReference>
<organism evidence="4 5">
    <name type="scientific">Hoylesella timonensis</name>
    <dbReference type="NCBI Taxonomy" id="386414"/>
    <lineage>
        <taxon>Bacteria</taxon>
        <taxon>Pseudomonadati</taxon>
        <taxon>Bacteroidota</taxon>
        <taxon>Bacteroidia</taxon>
        <taxon>Bacteroidales</taxon>
        <taxon>Prevotellaceae</taxon>
        <taxon>Hoylesella</taxon>
    </lineage>
</organism>
<dbReference type="Gene3D" id="2.60.40.10">
    <property type="entry name" value="Immunoglobulins"/>
    <property type="match status" value="1"/>
</dbReference>
<feature type="domain" description="PKD" evidence="3">
    <location>
        <begin position="660"/>
        <end position="732"/>
    </location>
</feature>
<dbReference type="InterPro" id="IPR032979">
    <property type="entry name" value="ENGase"/>
</dbReference>
<feature type="signal peptide" evidence="1">
    <location>
        <begin position="1"/>
        <end position="22"/>
    </location>
</feature>